<dbReference type="CDD" id="cd04481">
    <property type="entry name" value="RPA1_DBD_B_like"/>
    <property type="match status" value="1"/>
</dbReference>
<sequence length="507" mass="57949">MDYDIVSQISTSKKNCRIKVRVVRTWDSIIPPFQNLISTDFLLLDEQENSIQAFARKQEASDFKDLLTEGNVYYLANFNILPNKKSYRAANGKYIIQLTRSTTVNETKDHVDAIPLHKFTFTDFLDISDDNENNVNLLEVIGQIISVGSLTHLYAGPKLTPKRIVEIQNLRKDKLSVTLWDKFATDFDEDAIMNKEKDIPVIIIFVGMTIKTFKEKVYLCTSSASRFYVNLQIPAVEEFHLRLQSQTYQIQLVEEKNQPILTLEEEIATNTKSLAELLKLDWQHFQGTKFICKAQLKSIDTTYGWWYRACYRCKCAVRNYGETFCCSKCGRNDKPPIPWYKLNTIVEDETATANFTIFGKLAQDLIQIPASQLATATNADRYTLPPIISTILGSTHIFQIILSTRTFNTESMSFKVVRILSPERETATTSEQFASSSSYTISSHNHTQQAKRNREDQLELYLEHTPSKQEMSIPDVTSPYANSPKSPEDTVSTPPAKKIFNNPTRTN</sequence>
<dbReference type="CDD" id="cd04480">
    <property type="entry name" value="RPA1_DBD_A_like"/>
    <property type="match status" value="1"/>
</dbReference>
<evidence type="ECO:0000259" key="7">
    <source>
        <dbReference type="Pfam" id="PF02721"/>
    </source>
</evidence>
<proteinExistence type="inferred from homology"/>
<evidence type="ECO:0000256" key="3">
    <source>
        <dbReference type="ARBA" id="ARBA00022771"/>
    </source>
</evidence>
<keyword evidence="4" id="KW-0862">Zinc</keyword>
<dbReference type="CDD" id="cd04476">
    <property type="entry name" value="RPA1_DBD_C"/>
    <property type="match status" value="1"/>
</dbReference>
<protein>
    <submittedName>
        <fullName evidence="10">Replication protein A 70 kDa DNA-binding subunit B-like</fullName>
    </submittedName>
</protein>
<keyword evidence="2" id="KW-0479">Metal-binding</keyword>
<name>A0A6P5FP68_ANACO</name>
<dbReference type="Proteomes" id="UP000515123">
    <property type="component" value="Linkage group 11"/>
</dbReference>
<dbReference type="GeneID" id="109716902"/>
<dbReference type="SUPFAM" id="SSF50249">
    <property type="entry name" value="Nucleic acid-binding proteins"/>
    <property type="match status" value="3"/>
</dbReference>
<gene>
    <name evidence="10" type="primary">LOC109716902</name>
</gene>
<evidence type="ECO:0000256" key="6">
    <source>
        <dbReference type="SAM" id="MobiDB-lite"/>
    </source>
</evidence>
<comment type="similarity">
    <text evidence="1">Belongs to the replication factor A protein 1 family.</text>
</comment>
<feature type="compositionally biased region" description="Polar residues" evidence="6">
    <location>
        <begin position="479"/>
        <end position="493"/>
    </location>
</feature>
<feature type="region of interest" description="Disordered" evidence="6">
    <location>
        <begin position="425"/>
        <end position="507"/>
    </location>
</feature>
<feature type="domain" description="Replication factor A C-terminal" evidence="8">
    <location>
        <begin position="290"/>
        <end position="411"/>
    </location>
</feature>
<feature type="domain" description="Replication protein A 70 kDa DNA-binding subunit B/D first OB fold" evidence="7">
    <location>
        <begin position="3"/>
        <end position="106"/>
    </location>
</feature>
<evidence type="ECO:0000256" key="5">
    <source>
        <dbReference type="ARBA" id="ARBA00023125"/>
    </source>
</evidence>
<dbReference type="InterPro" id="IPR047192">
    <property type="entry name" value="Euk_RPA1_DBD_C"/>
</dbReference>
<keyword evidence="5" id="KW-0238">DNA-binding</keyword>
<dbReference type="AlphaFoldDB" id="A0A6P5FP68"/>
<evidence type="ECO:0000259" key="8">
    <source>
        <dbReference type="Pfam" id="PF08646"/>
    </source>
</evidence>
<reference evidence="9" key="1">
    <citation type="journal article" date="2015" name="Nat. Genet.">
        <title>The pineapple genome and the evolution of CAM photosynthesis.</title>
        <authorList>
            <person name="Ming R."/>
            <person name="VanBuren R."/>
            <person name="Wai C.M."/>
            <person name="Tang H."/>
            <person name="Schatz M.C."/>
            <person name="Bowers J.E."/>
            <person name="Lyons E."/>
            <person name="Wang M.L."/>
            <person name="Chen J."/>
            <person name="Biggers E."/>
            <person name="Zhang J."/>
            <person name="Huang L."/>
            <person name="Zhang L."/>
            <person name="Miao W."/>
            <person name="Zhang J."/>
            <person name="Ye Z."/>
            <person name="Miao C."/>
            <person name="Lin Z."/>
            <person name="Wang H."/>
            <person name="Zhou H."/>
            <person name="Yim W.C."/>
            <person name="Priest H.D."/>
            <person name="Zheng C."/>
            <person name="Woodhouse M."/>
            <person name="Edger P.P."/>
            <person name="Guyot R."/>
            <person name="Guo H.B."/>
            <person name="Guo H."/>
            <person name="Zheng G."/>
            <person name="Singh R."/>
            <person name="Sharma A."/>
            <person name="Min X."/>
            <person name="Zheng Y."/>
            <person name="Lee H."/>
            <person name="Gurtowski J."/>
            <person name="Sedlazeck F.J."/>
            <person name="Harkess A."/>
            <person name="McKain M.R."/>
            <person name="Liao Z."/>
            <person name="Fang J."/>
            <person name="Liu J."/>
            <person name="Zhang X."/>
            <person name="Zhang Q."/>
            <person name="Hu W."/>
            <person name="Qin Y."/>
            <person name="Wang K."/>
            <person name="Chen L.Y."/>
            <person name="Shirley N."/>
            <person name="Lin Y.R."/>
            <person name="Liu L.Y."/>
            <person name="Hernandez A.G."/>
            <person name="Wright C.L."/>
            <person name="Bulone V."/>
            <person name="Tuskan G.A."/>
            <person name="Heath K."/>
            <person name="Zee F."/>
            <person name="Moore P.H."/>
            <person name="Sunkar R."/>
            <person name="Leebens-Mack J.H."/>
            <person name="Mockler T."/>
            <person name="Bennetzen J.L."/>
            <person name="Freeling M."/>
            <person name="Sankoff D."/>
            <person name="Paterson A.H."/>
            <person name="Zhu X."/>
            <person name="Yang X."/>
            <person name="Smith J.A."/>
            <person name="Cushman J.C."/>
            <person name="Paull R.E."/>
            <person name="Yu Q."/>
        </authorList>
    </citation>
    <scope>NUCLEOTIDE SEQUENCE [LARGE SCALE GENOMIC DNA]</scope>
    <source>
        <strain evidence="9">cv. F153</strain>
    </source>
</reference>
<dbReference type="InterPro" id="IPR003871">
    <property type="entry name" value="RFA1B/D_OB_1st"/>
</dbReference>
<evidence type="ECO:0000313" key="9">
    <source>
        <dbReference type="Proteomes" id="UP000515123"/>
    </source>
</evidence>
<evidence type="ECO:0000256" key="4">
    <source>
        <dbReference type="ARBA" id="ARBA00022833"/>
    </source>
</evidence>
<reference evidence="10" key="2">
    <citation type="submission" date="2025-08" db="UniProtKB">
        <authorList>
            <consortium name="RefSeq"/>
        </authorList>
    </citation>
    <scope>IDENTIFICATION</scope>
</reference>
<feature type="compositionally biased region" description="Basic and acidic residues" evidence="6">
    <location>
        <begin position="452"/>
        <end position="467"/>
    </location>
</feature>
<dbReference type="Gene3D" id="2.40.50.140">
    <property type="entry name" value="Nucleic acid-binding proteins"/>
    <property type="match status" value="3"/>
</dbReference>
<evidence type="ECO:0000256" key="1">
    <source>
        <dbReference type="ARBA" id="ARBA00005690"/>
    </source>
</evidence>
<dbReference type="GO" id="GO:0003677">
    <property type="term" value="F:DNA binding"/>
    <property type="evidence" value="ECO:0007669"/>
    <property type="project" value="UniProtKB-KW"/>
</dbReference>
<evidence type="ECO:0000256" key="2">
    <source>
        <dbReference type="ARBA" id="ARBA00022723"/>
    </source>
</evidence>
<dbReference type="Pfam" id="PF02721">
    <property type="entry name" value="DUF223"/>
    <property type="match status" value="1"/>
</dbReference>
<dbReference type="Pfam" id="PF08646">
    <property type="entry name" value="Rep_fac-A_C"/>
    <property type="match status" value="1"/>
</dbReference>
<evidence type="ECO:0000313" key="10">
    <source>
        <dbReference type="RefSeq" id="XP_020098101.1"/>
    </source>
</evidence>
<dbReference type="PANTHER" id="PTHR47165:SF4">
    <property type="entry name" value="OS03G0429900 PROTEIN"/>
    <property type="match status" value="1"/>
</dbReference>
<dbReference type="InterPro" id="IPR012340">
    <property type="entry name" value="NA-bd_OB-fold"/>
</dbReference>
<dbReference type="PANTHER" id="PTHR47165">
    <property type="entry name" value="OS03G0429900 PROTEIN"/>
    <property type="match status" value="1"/>
</dbReference>
<dbReference type="GO" id="GO:0008270">
    <property type="term" value="F:zinc ion binding"/>
    <property type="evidence" value="ECO:0007669"/>
    <property type="project" value="UniProtKB-KW"/>
</dbReference>
<dbReference type="OrthoDB" id="642880at2759"/>
<accession>A0A6P5FP68</accession>
<dbReference type="RefSeq" id="XP_020098101.1">
    <property type="nucleotide sequence ID" value="XM_020242512.1"/>
</dbReference>
<organism evidence="9 10">
    <name type="scientific">Ananas comosus</name>
    <name type="common">Pineapple</name>
    <name type="synonym">Ananas ananas</name>
    <dbReference type="NCBI Taxonomy" id="4615"/>
    <lineage>
        <taxon>Eukaryota</taxon>
        <taxon>Viridiplantae</taxon>
        <taxon>Streptophyta</taxon>
        <taxon>Embryophyta</taxon>
        <taxon>Tracheophyta</taxon>
        <taxon>Spermatophyta</taxon>
        <taxon>Magnoliopsida</taxon>
        <taxon>Liliopsida</taxon>
        <taxon>Poales</taxon>
        <taxon>Bromeliaceae</taxon>
        <taxon>Bromelioideae</taxon>
        <taxon>Ananas</taxon>
    </lineage>
</organism>
<keyword evidence="3" id="KW-0863">Zinc-finger</keyword>
<dbReference type="InterPro" id="IPR013955">
    <property type="entry name" value="Rep_factor-A_C"/>
</dbReference>
<keyword evidence="9" id="KW-1185">Reference proteome</keyword>